<accession>A0ABT1EI82</accession>
<comment type="caution">
    <text evidence="8">The sequence shown here is derived from an EMBL/GenBank/DDBJ whole genome shotgun (WGS) entry which is preliminary data.</text>
</comment>
<feature type="transmembrane region" description="Helical" evidence="6">
    <location>
        <begin position="363"/>
        <end position="389"/>
    </location>
</feature>
<keyword evidence="2" id="KW-1003">Cell membrane</keyword>
<evidence type="ECO:0000256" key="2">
    <source>
        <dbReference type="ARBA" id="ARBA00022475"/>
    </source>
</evidence>
<sequence>METVYVGWLSILPPVIAIILALFTKQVLFSLLAGILFGTTIYTFAAGLNPIVGPVQIAFELIIQRADMYILVFCFLLGALVYLIKVSGGAEAYGRWASKFIRSKRQSQILTFVLGCLIFVDDYFNCLTIGTVMKPVTDRYKVSRAKLAYIIDTTAAPICIIAPISSWAAAVGSHLKSTGAFKSEFLGFISSIPYNFYALLSLIMVLMVCIFKLDFGPMAKYEALAEKGDLSPLEEEAELDDDSSQKGSVADMLVPIVVLIVVSIISMLYIGGFWGADPAFRLKFAAALGNSVAAQALVWGNFAALVVALFMYVPRKIMTFKEYMDNIVKGMSSMITSACILLLAWAIGGLCSTLLGTPEFVKVIFQSAGISGMFLPCLIFILAAGLSFATGTSWGTFGILIPIVVPVAQLICPELLVASLAATLSGSIFGDHCSPISDTTILSSTGASVNHLIHVTTQMPYALTVAGCSLVGYIIIGFTENIYIALGSAVILLLLVVFFLHRYSLSKAKKEYHSLINQDT</sequence>
<evidence type="ECO:0000313" key="8">
    <source>
        <dbReference type="EMBL" id="MCP1110415.1"/>
    </source>
</evidence>
<dbReference type="PANTHER" id="PTHR43478:SF1">
    <property type="entry name" value="NA+_H+ ANTIPORTER NHAC-LIKE C-TERMINAL DOMAIN-CONTAINING PROTEIN"/>
    <property type="match status" value="1"/>
</dbReference>
<dbReference type="PANTHER" id="PTHR43478">
    <property type="entry name" value="NA+/H+ ANTIPORTER-RELATED"/>
    <property type="match status" value="1"/>
</dbReference>
<name>A0ABT1EI82_9FIRM</name>
<dbReference type="EMBL" id="JAMZFV010000012">
    <property type="protein sequence ID" value="MCP1110415.1"/>
    <property type="molecule type" value="Genomic_DNA"/>
</dbReference>
<organism evidence="8 9">
    <name type="scientific">Ohessyouella blattaphilus</name>
    <dbReference type="NCBI Taxonomy" id="2949333"/>
    <lineage>
        <taxon>Bacteria</taxon>
        <taxon>Bacillati</taxon>
        <taxon>Bacillota</taxon>
        <taxon>Clostridia</taxon>
        <taxon>Lachnospirales</taxon>
        <taxon>Lachnospiraceae</taxon>
        <taxon>Ohessyouella</taxon>
    </lineage>
</organism>
<feature type="transmembrane region" description="Helical" evidence="6">
    <location>
        <begin position="296"/>
        <end position="313"/>
    </location>
</feature>
<feature type="transmembrane region" description="Helical" evidence="6">
    <location>
        <begin position="28"/>
        <end position="48"/>
    </location>
</feature>
<proteinExistence type="predicted"/>
<feature type="transmembrane region" description="Helical" evidence="6">
    <location>
        <begin position="6"/>
        <end position="23"/>
    </location>
</feature>
<keyword evidence="5 6" id="KW-0472">Membrane</keyword>
<keyword evidence="3 6" id="KW-0812">Transmembrane</keyword>
<keyword evidence="4 6" id="KW-1133">Transmembrane helix</keyword>
<evidence type="ECO:0000259" key="7">
    <source>
        <dbReference type="Pfam" id="PF03553"/>
    </source>
</evidence>
<gene>
    <name evidence="8" type="ORF">NK118_09135</name>
</gene>
<evidence type="ECO:0000256" key="5">
    <source>
        <dbReference type="ARBA" id="ARBA00023136"/>
    </source>
</evidence>
<feature type="domain" description="Na+/H+ antiporter NhaC-like C-terminal" evidence="7">
    <location>
        <begin position="188"/>
        <end position="478"/>
    </location>
</feature>
<feature type="transmembrane region" description="Helical" evidence="6">
    <location>
        <begin position="459"/>
        <end position="476"/>
    </location>
</feature>
<feature type="transmembrane region" description="Helical" evidence="6">
    <location>
        <begin position="482"/>
        <end position="500"/>
    </location>
</feature>
<dbReference type="Proteomes" id="UP001523565">
    <property type="component" value="Unassembled WGS sequence"/>
</dbReference>
<reference evidence="8 9" key="1">
    <citation type="journal article" date="2022" name="Genome Biol. Evol.">
        <title>Host diet, physiology and behaviors set the stage for Lachnospiraceae cladogenesis.</title>
        <authorList>
            <person name="Vera-Ponce De Leon A."/>
            <person name="Schneider M."/>
            <person name="Jahnes B.C."/>
            <person name="Sadowski V."/>
            <person name="Camuy-Velez L.A."/>
            <person name="Duan J."/>
            <person name="Sabree Z.L."/>
        </authorList>
    </citation>
    <scope>NUCLEOTIDE SEQUENCE [LARGE SCALE GENOMIC DNA]</scope>
    <source>
        <strain evidence="8 9">PAL227</strain>
    </source>
</reference>
<comment type="subcellular location">
    <subcellularLocation>
        <location evidence="1">Cell membrane</location>
        <topology evidence="1">Multi-pass membrane protein</topology>
    </subcellularLocation>
</comment>
<evidence type="ECO:0000256" key="3">
    <source>
        <dbReference type="ARBA" id="ARBA00022692"/>
    </source>
</evidence>
<feature type="transmembrane region" description="Helical" evidence="6">
    <location>
        <begin position="334"/>
        <end position="357"/>
    </location>
</feature>
<keyword evidence="9" id="KW-1185">Reference proteome</keyword>
<evidence type="ECO:0000256" key="1">
    <source>
        <dbReference type="ARBA" id="ARBA00004651"/>
    </source>
</evidence>
<dbReference type="Pfam" id="PF03553">
    <property type="entry name" value="Na_H_antiporter"/>
    <property type="match status" value="1"/>
</dbReference>
<feature type="transmembrane region" description="Helical" evidence="6">
    <location>
        <begin position="68"/>
        <end position="88"/>
    </location>
</feature>
<evidence type="ECO:0000256" key="4">
    <source>
        <dbReference type="ARBA" id="ARBA00022989"/>
    </source>
</evidence>
<protein>
    <submittedName>
        <fullName evidence="8">Na+/H+ antiporter NhaC family protein</fullName>
    </submittedName>
</protein>
<evidence type="ECO:0000256" key="6">
    <source>
        <dbReference type="SAM" id="Phobius"/>
    </source>
</evidence>
<dbReference type="InterPro" id="IPR018461">
    <property type="entry name" value="Na/H_Antiport_NhaC-like_C"/>
</dbReference>
<evidence type="ECO:0000313" key="9">
    <source>
        <dbReference type="Proteomes" id="UP001523565"/>
    </source>
</evidence>
<dbReference type="RefSeq" id="WP_262069296.1">
    <property type="nucleotide sequence ID" value="NZ_JAMXOC010000012.1"/>
</dbReference>
<feature type="transmembrane region" description="Helical" evidence="6">
    <location>
        <begin position="253"/>
        <end position="276"/>
    </location>
</feature>
<feature type="transmembrane region" description="Helical" evidence="6">
    <location>
        <begin position="194"/>
        <end position="213"/>
    </location>
</feature>